<reference evidence="2" key="1">
    <citation type="journal article" date="2020" name="Stud. Mycol.">
        <title>101 Dothideomycetes genomes: a test case for predicting lifestyles and emergence of pathogens.</title>
        <authorList>
            <person name="Haridas S."/>
            <person name="Albert R."/>
            <person name="Binder M."/>
            <person name="Bloem J."/>
            <person name="Labutti K."/>
            <person name="Salamov A."/>
            <person name="Andreopoulos B."/>
            <person name="Baker S."/>
            <person name="Barry K."/>
            <person name="Bills G."/>
            <person name="Bluhm B."/>
            <person name="Cannon C."/>
            <person name="Castanera R."/>
            <person name="Culley D."/>
            <person name="Daum C."/>
            <person name="Ezra D."/>
            <person name="Gonzalez J."/>
            <person name="Henrissat B."/>
            <person name="Kuo A."/>
            <person name="Liang C."/>
            <person name="Lipzen A."/>
            <person name="Lutzoni F."/>
            <person name="Magnuson J."/>
            <person name="Mondo S."/>
            <person name="Nolan M."/>
            <person name="Ohm R."/>
            <person name="Pangilinan J."/>
            <person name="Park H.-J."/>
            <person name="Ramirez L."/>
            <person name="Alfaro M."/>
            <person name="Sun H."/>
            <person name="Tritt A."/>
            <person name="Yoshinaga Y."/>
            <person name="Zwiers L.-H."/>
            <person name="Turgeon B."/>
            <person name="Goodwin S."/>
            <person name="Spatafora J."/>
            <person name="Crous P."/>
            <person name="Grigoriev I."/>
        </authorList>
    </citation>
    <scope>NUCLEOTIDE SEQUENCE</scope>
    <source>
        <strain evidence="2">CBS 116435</strain>
    </source>
</reference>
<keyword evidence="3" id="KW-1185">Reference proteome</keyword>
<accession>A0A9P4UQY1</accession>
<protein>
    <submittedName>
        <fullName evidence="2">Uncharacterized protein</fullName>
    </submittedName>
</protein>
<keyword evidence="1" id="KW-0175">Coiled coil</keyword>
<evidence type="ECO:0000313" key="2">
    <source>
        <dbReference type="EMBL" id="KAF2721996.1"/>
    </source>
</evidence>
<feature type="non-terminal residue" evidence="2">
    <location>
        <position position="358"/>
    </location>
</feature>
<dbReference type="Proteomes" id="UP000799441">
    <property type="component" value="Unassembled WGS sequence"/>
</dbReference>
<dbReference type="EMBL" id="MU003786">
    <property type="protein sequence ID" value="KAF2721996.1"/>
    <property type="molecule type" value="Genomic_DNA"/>
</dbReference>
<feature type="coiled-coil region" evidence="1">
    <location>
        <begin position="17"/>
        <end position="44"/>
    </location>
</feature>
<comment type="caution">
    <text evidence="2">The sequence shown here is derived from an EMBL/GenBank/DDBJ whole genome shotgun (WGS) entry which is preliminary data.</text>
</comment>
<dbReference type="OrthoDB" id="3646552at2759"/>
<gene>
    <name evidence="2" type="ORF">K431DRAFT_223067</name>
</gene>
<sequence length="358" mass="40400">MTTSQVTKAVKDLWEEHKTQRLKLKDLTQQCSEADQKRAQLAHTEEIFLVLASLGEKLLGLGVFDSDVYPNALADTITSLAPTGLDCLSECYEKIDAEVKFPVTAAMVFCAFFYPMHLYRGYGAALLENWEWGCPDLESLEKEKIKEQGSWLTRLGKEKPVVQANQQVLEAFDRALLSLQGKSKSKDFLARKPPISGLVASHPRYGKKEKKDFKKDLDLLEDFTKEVNKRGHPSPANEATTSWAIPFATWRSKFSCTMVKSWDDVLAFQMDPGRLLHAYLHRNVLSLTPGHMVVLPPGTLGEALACWLEGLPGTDHRILRWAGLDTEAFNKKMRKADKNVWRKLGQYPLPNTFVMKGT</sequence>
<proteinExistence type="predicted"/>
<dbReference type="AlphaFoldDB" id="A0A9P4UQY1"/>
<organism evidence="2 3">
    <name type="scientific">Polychaeton citri CBS 116435</name>
    <dbReference type="NCBI Taxonomy" id="1314669"/>
    <lineage>
        <taxon>Eukaryota</taxon>
        <taxon>Fungi</taxon>
        <taxon>Dikarya</taxon>
        <taxon>Ascomycota</taxon>
        <taxon>Pezizomycotina</taxon>
        <taxon>Dothideomycetes</taxon>
        <taxon>Dothideomycetidae</taxon>
        <taxon>Capnodiales</taxon>
        <taxon>Capnodiaceae</taxon>
        <taxon>Polychaeton</taxon>
    </lineage>
</organism>
<evidence type="ECO:0000256" key="1">
    <source>
        <dbReference type="SAM" id="Coils"/>
    </source>
</evidence>
<name>A0A9P4UQY1_9PEZI</name>
<evidence type="ECO:0000313" key="3">
    <source>
        <dbReference type="Proteomes" id="UP000799441"/>
    </source>
</evidence>